<dbReference type="PANTHER" id="PTHR31846">
    <property type="entry name" value="CRS1 / YHBY (CRM) DOMAIN-CONTAINING PROTEIN"/>
    <property type="match status" value="1"/>
</dbReference>
<dbReference type="SMART" id="SM01103">
    <property type="entry name" value="CRS1_YhbY"/>
    <property type="match status" value="3"/>
</dbReference>
<dbReference type="OrthoDB" id="551352at2759"/>
<evidence type="ECO:0000256" key="9">
    <source>
        <dbReference type="ARBA" id="ARBA00023274"/>
    </source>
</evidence>
<dbReference type="KEGG" id="jre:108979570"/>
<keyword evidence="3" id="KW-0934">Plastid</keyword>
<keyword evidence="2" id="KW-0150">Chloroplast</keyword>
<keyword evidence="12" id="KW-1185">Reference proteome</keyword>
<evidence type="ECO:0000256" key="5">
    <source>
        <dbReference type="ARBA" id="ARBA00022737"/>
    </source>
</evidence>
<sequence>MPATLFRFPSHSYLTISSSLNPKPPQTPKHTPSSNPTIANNPEFSLSLKQPLSQSDAAVKMPTAPWMNGPLLLPPHELLDLSKPNSKKNLNNARVEKSDKALTEKIGVRGERAVNKIVRSIEKLRMNEDSDETQKDSGKFGFGDCLEQLGEDDGSRYGRKMPWERDVGFALRRMKKEKAVTEAELKLDKALLERLRGEAARMRRWVKVKKAGVTQGVVDEIRTIWRRNELAMLKFDIPLCKNLDRAREIVEIKTGGLVVWSQKDTLVVYRGCSYQPTSKNILKTRARLAGSQAAPYYETGLPKWERNYEISLPNSNENGVDEKMCRSESEGANLPPGISSKGDLNYQPVSGSLYVRETERLLDGLGPRYLDWWMDKPLPVDADLLPEVVPGYRPPFRLCPPRARAKLTNDELTYLRKLAHPLPTHFVLGKNRKLQGLSASILKLWEKSLIVKISLKWGVPNMNNEEVALELKHLTGGVLLLRNKFLIILYRGKDFLPHRVANLIAERETELKKYQLHEEGARVKAIEAVCMDNGSTENTSSSGTLSESKYIQTEFSDLEIGNTEVDIKLEAEKQRLERELREQERKLFILNIKIDKSTKKLSKLTGGWAPTEMDADREMITEEERECFQKIGLKMDRCLELGRRGVFDGVIEGLHQHWKYREVVKVITKQRLFQQVVYTAKFLEAESGGVLVSVKKLKEGHAIILYRGKNYRRPLKRVPENLLTKREALHKSLEMQRIGSLKFFAYQRQQAIMDLKCKLEDLQQSKSIYQRD</sequence>
<comment type="subcellular location">
    <subcellularLocation>
        <location evidence="1">Plastid</location>
        <location evidence="1">Chloroplast</location>
    </subcellularLocation>
</comment>
<dbReference type="PROSITE" id="PS51295">
    <property type="entry name" value="CRM"/>
    <property type="match status" value="3"/>
</dbReference>
<dbReference type="FunCoup" id="A0A2I4DFA0">
    <property type="interactions" value="1050"/>
</dbReference>
<dbReference type="GeneID" id="108979570"/>
<evidence type="ECO:0000256" key="6">
    <source>
        <dbReference type="ARBA" id="ARBA00022884"/>
    </source>
</evidence>
<dbReference type="STRING" id="51240.A0A2I4DFA0"/>
<evidence type="ECO:0000256" key="4">
    <source>
        <dbReference type="ARBA" id="ARBA00022664"/>
    </source>
</evidence>
<keyword evidence="4" id="KW-0507">mRNA processing</keyword>
<evidence type="ECO:0000256" key="2">
    <source>
        <dbReference type="ARBA" id="ARBA00022528"/>
    </source>
</evidence>
<evidence type="ECO:0000256" key="8">
    <source>
        <dbReference type="ARBA" id="ARBA00023187"/>
    </source>
</evidence>
<keyword evidence="5" id="KW-0677">Repeat</keyword>
<keyword evidence="10" id="KW-0175">Coiled coil</keyword>
<dbReference type="Gene3D" id="3.30.110.60">
    <property type="entry name" value="YhbY-like"/>
    <property type="match status" value="3"/>
</dbReference>
<evidence type="ECO:0000313" key="12">
    <source>
        <dbReference type="Proteomes" id="UP000235220"/>
    </source>
</evidence>
<dbReference type="InterPro" id="IPR035920">
    <property type="entry name" value="YhbY-like_sf"/>
</dbReference>
<feature type="compositionally biased region" description="Polar residues" evidence="11">
    <location>
        <begin position="28"/>
        <end position="43"/>
    </location>
</feature>
<dbReference type="SUPFAM" id="SSF75471">
    <property type="entry name" value="YhbY-like"/>
    <property type="match status" value="3"/>
</dbReference>
<dbReference type="Proteomes" id="UP000235220">
    <property type="component" value="Chromosome 10"/>
</dbReference>
<dbReference type="GO" id="GO:0009507">
    <property type="term" value="C:chloroplast"/>
    <property type="evidence" value="ECO:0007669"/>
    <property type="project" value="UniProtKB-SubCell"/>
</dbReference>
<dbReference type="GO" id="GO:0006397">
    <property type="term" value="P:mRNA processing"/>
    <property type="evidence" value="ECO:0007669"/>
    <property type="project" value="UniProtKB-KW"/>
</dbReference>
<reference evidence="13" key="1">
    <citation type="submission" date="2025-08" db="UniProtKB">
        <authorList>
            <consortium name="RefSeq"/>
        </authorList>
    </citation>
    <scope>IDENTIFICATION</scope>
    <source>
        <tissue evidence="13">Leaves</tissue>
    </source>
</reference>
<organism evidence="12 13">
    <name type="scientific">Juglans regia</name>
    <name type="common">English walnut</name>
    <dbReference type="NCBI Taxonomy" id="51240"/>
    <lineage>
        <taxon>Eukaryota</taxon>
        <taxon>Viridiplantae</taxon>
        <taxon>Streptophyta</taxon>
        <taxon>Embryophyta</taxon>
        <taxon>Tracheophyta</taxon>
        <taxon>Spermatophyta</taxon>
        <taxon>Magnoliopsida</taxon>
        <taxon>eudicotyledons</taxon>
        <taxon>Gunneridae</taxon>
        <taxon>Pentapetalae</taxon>
        <taxon>rosids</taxon>
        <taxon>fabids</taxon>
        <taxon>Fagales</taxon>
        <taxon>Juglandaceae</taxon>
        <taxon>Juglans</taxon>
    </lineage>
</organism>
<evidence type="ECO:0000256" key="7">
    <source>
        <dbReference type="ARBA" id="ARBA00022946"/>
    </source>
</evidence>
<dbReference type="RefSeq" id="XP_018805818.2">
    <property type="nucleotide sequence ID" value="XM_018950273.2"/>
</dbReference>
<dbReference type="GO" id="GO:0003729">
    <property type="term" value="F:mRNA binding"/>
    <property type="evidence" value="ECO:0007669"/>
    <property type="project" value="InterPro"/>
</dbReference>
<evidence type="ECO:0000313" key="13">
    <source>
        <dbReference type="RefSeq" id="XP_018805818.2"/>
    </source>
</evidence>
<gene>
    <name evidence="13" type="primary">LOC108979570</name>
</gene>
<name>A0A2I4DFA0_JUGRE</name>
<evidence type="ECO:0000256" key="10">
    <source>
        <dbReference type="SAM" id="Coils"/>
    </source>
</evidence>
<dbReference type="InterPro" id="IPR045278">
    <property type="entry name" value="CRS1/CFM2/CFM3"/>
</dbReference>
<keyword evidence="8" id="KW-0508">mRNA splicing</keyword>
<evidence type="ECO:0000256" key="11">
    <source>
        <dbReference type="SAM" id="MobiDB-lite"/>
    </source>
</evidence>
<dbReference type="FunFam" id="3.30.110.60:FF:000002">
    <property type="entry name" value="CRS2-associated factor 1, chloroplastic"/>
    <property type="match status" value="1"/>
</dbReference>
<dbReference type="PANTHER" id="PTHR31846:SF10">
    <property type="entry name" value="CHLOROPLASTIC GROUP IIA INTRON SPLICING FACILITATOR CRS1, CHLOROPLASTIC"/>
    <property type="match status" value="1"/>
</dbReference>
<dbReference type="Gramene" id="Jr10_05420_p1">
    <property type="protein sequence ID" value="cds.Jr10_05420_p1"/>
    <property type="gene ID" value="Jr10_05420"/>
</dbReference>
<accession>A0A2I4DFA0</accession>
<dbReference type="AlphaFoldDB" id="A0A2I4DFA0"/>
<keyword evidence="7" id="KW-0809">Transit peptide</keyword>
<dbReference type="Pfam" id="PF01985">
    <property type="entry name" value="CRS1_YhbY"/>
    <property type="match status" value="3"/>
</dbReference>
<protein>
    <submittedName>
        <fullName evidence="13">Chloroplastic group IIA intron splicing facilitator CRS1, chloroplastic isoform X1</fullName>
    </submittedName>
</protein>
<feature type="coiled-coil region" evidence="10">
    <location>
        <begin position="562"/>
        <end position="593"/>
    </location>
</feature>
<dbReference type="GO" id="GO:1990904">
    <property type="term" value="C:ribonucleoprotein complex"/>
    <property type="evidence" value="ECO:0007669"/>
    <property type="project" value="UniProtKB-KW"/>
</dbReference>
<keyword evidence="9" id="KW-0687">Ribonucleoprotein</keyword>
<dbReference type="InterPro" id="IPR001890">
    <property type="entry name" value="RNA-binding_CRM"/>
</dbReference>
<keyword evidence="6" id="KW-0694">RNA-binding</keyword>
<dbReference type="GO" id="GO:0000373">
    <property type="term" value="P:Group II intron splicing"/>
    <property type="evidence" value="ECO:0007669"/>
    <property type="project" value="UniProtKB-ARBA"/>
</dbReference>
<evidence type="ECO:0000256" key="1">
    <source>
        <dbReference type="ARBA" id="ARBA00004229"/>
    </source>
</evidence>
<feature type="region of interest" description="Disordered" evidence="11">
    <location>
        <begin position="16"/>
        <end position="43"/>
    </location>
</feature>
<evidence type="ECO:0000256" key="3">
    <source>
        <dbReference type="ARBA" id="ARBA00022640"/>
    </source>
</evidence>
<proteinExistence type="predicted"/>